<evidence type="ECO:0000313" key="1">
    <source>
        <dbReference type="EMBL" id="GIG87481.1"/>
    </source>
</evidence>
<evidence type="ECO:0000313" key="2">
    <source>
        <dbReference type="Proteomes" id="UP000646749"/>
    </source>
</evidence>
<sequence length="79" mass="8181">MNRSRIPASVGCTLSEMAGLLAPSLLVVAAGIAELGNCQKTALLLGVTSALIQLRGDVRRRRMARTGSDDVSDPTDADG</sequence>
<comment type="caution">
    <text evidence="1">The sequence shown here is derived from an EMBL/GenBank/DDBJ whole genome shotgun (WGS) entry which is preliminary data.</text>
</comment>
<dbReference type="EMBL" id="BONW01000011">
    <property type="protein sequence ID" value="GIG87481.1"/>
    <property type="molecule type" value="Genomic_DNA"/>
</dbReference>
<reference evidence="1 2" key="1">
    <citation type="submission" date="2021-01" db="EMBL/GenBank/DDBJ databases">
        <title>Whole genome shotgun sequence of Plantactinospora endophytica NBRC 110450.</title>
        <authorList>
            <person name="Komaki H."/>
            <person name="Tamura T."/>
        </authorList>
    </citation>
    <scope>NUCLEOTIDE SEQUENCE [LARGE SCALE GENOMIC DNA]</scope>
    <source>
        <strain evidence="1 2">NBRC 110450</strain>
    </source>
</reference>
<accession>A0ABQ4DZI9</accession>
<proteinExistence type="predicted"/>
<protein>
    <submittedName>
        <fullName evidence="1">Uncharacterized protein</fullName>
    </submittedName>
</protein>
<organism evidence="1 2">
    <name type="scientific">Plantactinospora endophytica</name>
    <dbReference type="NCBI Taxonomy" id="673535"/>
    <lineage>
        <taxon>Bacteria</taxon>
        <taxon>Bacillati</taxon>
        <taxon>Actinomycetota</taxon>
        <taxon>Actinomycetes</taxon>
        <taxon>Micromonosporales</taxon>
        <taxon>Micromonosporaceae</taxon>
        <taxon>Plantactinospora</taxon>
    </lineage>
</organism>
<gene>
    <name evidence="1" type="ORF">Pen02_24170</name>
</gene>
<name>A0ABQ4DZI9_9ACTN</name>
<keyword evidence="2" id="KW-1185">Reference proteome</keyword>
<dbReference type="Proteomes" id="UP000646749">
    <property type="component" value="Unassembled WGS sequence"/>
</dbReference>